<evidence type="ECO:0000313" key="9">
    <source>
        <dbReference type="Proteomes" id="UP000306912"/>
    </source>
</evidence>
<keyword evidence="9" id="KW-1185">Reference proteome</keyword>
<evidence type="ECO:0000256" key="1">
    <source>
        <dbReference type="ARBA" id="ARBA00022448"/>
    </source>
</evidence>
<dbReference type="PANTHER" id="PTHR34382:SF7">
    <property type="entry name" value="PTS SYSTEM N,N'-DIACETYLCHITOBIOSE-SPECIFIC EIIA COMPONENT"/>
    <property type="match status" value="1"/>
</dbReference>
<evidence type="ECO:0000256" key="3">
    <source>
        <dbReference type="ARBA" id="ARBA00022679"/>
    </source>
</evidence>
<dbReference type="PANTHER" id="PTHR34382">
    <property type="entry name" value="PTS SYSTEM N,N'-DIACETYLCHITOBIOSE-SPECIFIC EIIA COMPONENT"/>
    <property type="match status" value="1"/>
</dbReference>
<proteinExistence type="predicted"/>
<sequence length="103" mass="11411">MEGMELVSFQIISAVGTARSLMMEALADAREGNYDAAAEKLEEANEHMGTGHHAHAGLIQKEAQGEQIEFSLLFMHAEDQLMTTLTLRDLVGEMIEMYKKINA</sequence>
<name>A0A5R8QE86_9FIRM</name>
<dbReference type="CDD" id="cd00215">
    <property type="entry name" value="PTS_IIA_lac"/>
    <property type="match status" value="1"/>
</dbReference>
<accession>A0A5R8QE86</accession>
<keyword evidence="6" id="KW-0479">Metal-binding</keyword>
<dbReference type="Proteomes" id="UP000306912">
    <property type="component" value="Unassembled WGS sequence"/>
</dbReference>
<dbReference type="Pfam" id="PF02255">
    <property type="entry name" value="PTS_IIA"/>
    <property type="match status" value="1"/>
</dbReference>
<evidence type="ECO:0000313" key="8">
    <source>
        <dbReference type="EMBL" id="TLG75276.1"/>
    </source>
</evidence>
<dbReference type="AlphaFoldDB" id="A0A5R8QE86"/>
<evidence type="ECO:0000256" key="7">
    <source>
        <dbReference type="PROSITE-ProRule" id="PRU00418"/>
    </source>
</evidence>
<keyword evidence="4" id="KW-0598">Phosphotransferase system</keyword>
<feature type="active site" description="Tele-phosphohistidine intermediate" evidence="5">
    <location>
        <position position="76"/>
    </location>
</feature>
<feature type="binding site" evidence="6">
    <location>
        <position position="79"/>
    </location>
    <ligand>
        <name>Mg(2+)</name>
        <dbReference type="ChEBI" id="CHEBI:18420"/>
        <note>ligand shared between all trimeric partners</note>
    </ligand>
</feature>
<dbReference type="PROSITE" id="PS51095">
    <property type="entry name" value="PTS_EIIA_TYPE_3"/>
    <property type="match status" value="1"/>
</dbReference>
<protein>
    <submittedName>
        <fullName evidence="8">PTS lactose/cellobiose transporter subunit IIA</fullName>
    </submittedName>
</protein>
<evidence type="ECO:0000256" key="5">
    <source>
        <dbReference type="PIRSR" id="PIRSR000699-1"/>
    </source>
</evidence>
<evidence type="ECO:0000256" key="6">
    <source>
        <dbReference type="PIRSR" id="PIRSR000699-2"/>
    </source>
</evidence>
<dbReference type="SUPFAM" id="SSF46973">
    <property type="entry name" value="Enzyme IIa from lactose specific PTS, IIa-lac"/>
    <property type="match status" value="1"/>
</dbReference>
<organism evidence="8 9">
    <name type="scientific">Culicoidibacter larvae</name>
    <dbReference type="NCBI Taxonomy" id="2579976"/>
    <lineage>
        <taxon>Bacteria</taxon>
        <taxon>Bacillati</taxon>
        <taxon>Bacillota</taxon>
        <taxon>Culicoidibacteria</taxon>
        <taxon>Culicoidibacterales</taxon>
        <taxon>Culicoidibacteraceae</taxon>
        <taxon>Culicoidibacter</taxon>
    </lineage>
</organism>
<dbReference type="Gene3D" id="1.20.58.80">
    <property type="entry name" value="Phosphotransferase system, lactose/cellobiose-type IIA subunit"/>
    <property type="match status" value="1"/>
</dbReference>
<comment type="caution">
    <text evidence="8">The sequence shown here is derived from an EMBL/GenBank/DDBJ whole genome shotgun (WGS) entry which is preliminary data.</text>
</comment>
<dbReference type="EMBL" id="VBWP01000003">
    <property type="protein sequence ID" value="TLG75276.1"/>
    <property type="molecule type" value="Genomic_DNA"/>
</dbReference>
<dbReference type="GO" id="GO:0009401">
    <property type="term" value="P:phosphoenolpyruvate-dependent sugar phosphotransferase system"/>
    <property type="evidence" value="ECO:0007669"/>
    <property type="project" value="UniProtKB-KW"/>
</dbReference>
<reference evidence="8 9" key="1">
    <citation type="submission" date="2019-05" db="EMBL/GenBank/DDBJ databases">
        <title>Culicoidintestinum kansasii gen. nov., sp. nov. from the gastrointestinal tract of the biting midge, Culicoides sonorensis.</title>
        <authorList>
            <person name="Neupane S."/>
            <person name="Ghosh A."/>
            <person name="Gunther S."/>
            <person name="Martin K."/>
            <person name="Zurek L."/>
        </authorList>
    </citation>
    <scope>NUCLEOTIDE SEQUENCE [LARGE SCALE GENOMIC DNA]</scope>
    <source>
        <strain evidence="8 9">CS-1</strain>
    </source>
</reference>
<dbReference type="RefSeq" id="WP_138190497.1">
    <property type="nucleotide sequence ID" value="NZ_VBWP01000003.1"/>
</dbReference>
<dbReference type="PIRSF" id="PIRSF000699">
    <property type="entry name" value="PTS_IILac_III"/>
    <property type="match status" value="1"/>
</dbReference>
<keyword evidence="6" id="KW-0460">Magnesium</keyword>
<dbReference type="GO" id="GO:0016740">
    <property type="term" value="F:transferase activity"/>
    <property type="evidence" value="ECO:0007669"/>
    <property type="project" value="UniProtKB-KW"/>
</dbReference>
<dbReference type="GO" id="GO:0046872">
    <property type="term" value="F:metal ion binding"/>
    <property type="evidence" value="ECO:0007669"/>
    <property type="project" value="UniProtKB-KW"/>
</dbReference>
<dbReference type="FunCoup" id="A0A5R8QE86">
    <property type="interactions" value="47"/>
</dbReference>
<dbReference type="OrthoDB" id="389577at2"/>
<evidence type="ECO:0000256" key="4">
    <source>
        <dbReference type="ARBA" id="ARBA00022683"/>
    </source>
</evidence>
<keyword evidence="1" id="KW-0813">Transport</keyword>
<keyword evidence="3" id="KW-0808">Transferase</keyword>
<dbReference type="InParanoid" id="A0A5R8QE86"/>
<dbReference type="InterPro" id="IPR036542">
    <property type="entry name" value="PTS_IIA_lac/cel_sf"/>
</dbReference>
<keyword evidence="2" id="KW-0762">Sugar transport</keyword>
<gene>
    <name evidence="8" type="ORF">FEZ08_04310</name>
</gene>
<evidence type="ECO:0000256" key="2">
    <source>
        <dbReference type="ARBA" id="ARBA00022597"/>
    </source>
</evidence>
<dbReference type="InterPro" id="IPR003188">
    <property type="entry name" value="PTS_IIA_lac/cel"/>
</dbReference>
<comment type="cofactor">
    <cofactor evidence="6">
        <name>Mg(2+)</name>
        <dbReference type="ChEBI" id="CHEBI:18420"/>
    </cofactor>
    <text evidence="6">Binds 1 Mg(2+) ion per trimer.</text>
</comment>
<feature type="modified residue" description="Phosphohistidine; by HPr" evidence="7">
    <location>
        <position position="76"/>
    </location>
</feature>